<evidence type="ECO:0000256" key="1">
    <source>
        <dbReference type="ARBA" id="ARBA00004651"/>
    </source>
</evidence>
<evidence type="ECO:0000256" key="2">
    <source>
        <dbReference type="ARBA" id="ARBA00022448"/>
    </source>
</evidence>
<evidence type="ECO:0000256" key="7">
    <source>
        <dbReference type="RuleBase" id="RU363032"/>
    </source>
</evidence>
<feature type="transmembrane region" description="Helical" evidence="7">
    <location>
        <begin position="103"/>
        <end position="125"/>
    </location>
</feature>
<dbReference type="PROSITE" id="PS50928">
    <property type="entry name" value="ABC_TM1"/>
    <property type="match status" value="1"/>
</dbReference>
<feature type="transmembrane region" description="Helical" evidence="7">
    <location>
        <begin position="51"/>
        <end position="72"/>
    </location>
</feature>
<name>A0ABT8V5W9_9BACL</name>
<evidence type="ECO:0000256" key="4">
    <source>
        <dbReference type="ARBA" id="ARBA00022692"/>
    </source>
</evidence>
<evidence type="ECO:0000313" key="9">
    <source>
        <dbReference type="EMBL" id="MDO3676829.1"/>
    </source>
</evidence>
<feature type="domain" description="ABC transmembrane type-1" evidence="8">
    <location>
        <begin position="13"/>
        <end position="227"/>
    </location>
</feature>
<dbReference type="InterPro" id="IPR000515">
    <property type="entry name" value="MetI-like"/>
</dbReference>
<dbReference type="InterPro" id="IPR051393">
    <property type="entry name" value="ABC_transporter_permease"/>
</dbReference>
<feature type="transmembrane region" description="Helical" evidence="7">
    <location>
        <begin position="146"/>
        <end position="171"/>
    </location>
</feature>
<dbReference type="RefSeq" id="WP_302877845.1">
    <property type="nucleotide sequence ID" value="NZ_JAUMKJ010000007.1"/>
</dbReference>
<dbReference type="CDD" id="cd06261">
    <property type="entry name" value="TM_PBP2"/>
    <property type="match status" value="1"/>
</dbReference>
<evidence type="ECO:0000256" key="5">
    <source>
        <dbReference type="ARBA" id="ARBA00022989"/>
    </source>
</evidence>
<dbReference type="PANTHER" id="PTHR30193">
    <property type="entry name" value="ABC TRANSPORTER PERMEASE PROTEIN"/>
    <property type="match status" value="1"/>
</dbReference>
<feature type="transmembrane region" description="Helical" evidence="7">
    <location>
        <begin position="206"/>
        <end position="230"/>
    </location>
</feature>
<dbReference type="SUPFAM" id="SSF161098">
    <property type="entry name" value="MetI-like"/>
    <property type="match status" value="1"/>
</dbReference>
<keyword evidence="3" id="KW-1003">Cell membrane</keyword>
<accession>A0ABT8V5W9</accession>
<dbReference type="InterPro" id="IPR035906">
    <property type="entry name" value="MetI-like_sf"/>
</dbReference>
<evidence type="ECO:0000259" key="8">
    <source>
        <dbReference type="PROSITE" id="PS50928"/>
    </source>
</evidence>
<dbReference type="Pfam" id="PF00528">
    <property type="entry name" value="BPD_transp_1"/>
    <property type="match status" value="1"/>
</dbReference>
<keyword evidence="10" id="KW-1185">Reference proteome</keyword>
<comment type="caution">
    <text evidence="9">The sequence shown here is derived from an EMBL/GenBank/DDBJ whole genome shotgun (WGS) entry which is preliminary data.</text>
</comment>
<dbReference type="Proteomes" id="UP001168883">
    <property type="component" value="Unassembled WGS sequence"/>
</dbReference>
<dbReference type="PANTHER" id="PTHR30193:SF37">
    <property type="entry name" value="INNER MEMBRANE ABC TRANSPORTER PERMEASE PROTEIN YCJO"/>
    <property type="match status" value="1"/>
</dbReference>
<dbReference type="EMBL" id="JAUMKJ010000007">
    <property type="protein sequence ID" value="MDO3676829.1"/>
    <property type="molecule type" value="Genomic_DNA"/>
</dbReference>
<comment type="subcellular location">
    <subcellularLocation>
        <location evidence="1 7">Cell membrane</location>
        <topology evidence="1 7">Multi-pass membrane protein</topology>
    </subcellularLocation>
</comment>
<feature type="transmembrane region" description="Helical" evidence="7">
    <location>
        <begin position="17"/>
        <end position="39"/>
    </location>
</feature>
<reference evidence="9" key="1">
    <citation type="submission" date="2023-07" db="EMBL/GenBank/DDBJ databases">
        <authorList>
            <person name="Aktuganov G."/>
            <person name="Boyko T."/>
            <person name="Delegan Y."/>
            <person name="Galimzianova N."/>
            <person name="Gilvanova E."/>
            <person name="Korobov V."/>
            <person name="Kuzmina L."/>
            <person name="Melentiev A."/>
            <person name="Milman P."/>
            <person name="Ryabova A."/>
            <person name="Stupak E."/>
            <person name="Yasakov T."/>
            <person name="Zharikova N."/>
            <person name="Zhurenko E."/>
        </authorList>
    </citation>
    <scope>NUCLEOTIDE SEQUENCE</scope>
    <source>
        <strain evidence="9">IB-739</strain>
    </source>
</reference>
<keyword evidence="5 7" id="KW-1133">Transmembrane helix</keyword>
<organism evidence="9 10">
    <name type="scientific">Paenibacillus ehimensis</name>
    <dbReference type="NCBI Taxonomy" id="79264"/>
    <lineage>
        <taxon>Bacteria</taxon>
        <taxon>Bacillati</taxon>
        <taxon>Bacillota</taxon>
        <taxon>Bacilli</taxon>
        <taxon>Bacillales</taxon>
        <taxon>Paenibacillaceae</taxon>
        <taxon>Paenibacillus</taxon>
    </lineage>
</organism>
<protein>
    <submittedName>
        <fullName evidence="9">Sugar ABC transporter permease</fullName>
    </submittedName>
</protein>
<evidence type="ECO:0000313" key="10">
    <source>
        <dbReference type="Proteomes" id="UP001168883"/>
    </source>
</evidence>
<dbReference type="Gene3D" id="1.10.3720.10">
    <property type="entry name" value="MetI-like"/>
    <property type="match status" value="1"/>
</dbReference>
<keyword evidence="4 7" id="KW-0812">Transmembrane</keyword>
<keyword evidence="2 7" id="KW-0813">Transport</keyword>
<keyword evidence="6 7" id="KW-0472">Membrane</keyword>
<evidence type="ECO:0000256" key="6">
    <source>
        <dbReference type="ARBA" id="ARBA00023136"/>
    </source>
</evidence>
<proteinExistence type="inferred from homology"/>
<sequence length="237" mass="26678">MALFQDQLFWNAIGNTFILWLLVVPLRTFLALLLASIVNSPKIRGKNIFSFFFLLPNVTAIVVVAIIFRVLFATEGGFINVTLHNLFGMNTIPWLDSETYSKLSVALMNIWRVTGYFAIIMLAGLQQIPRTVYEASQIDGSGPVRTFFSITMPLMSNVIFFTLTISTIWIFQNIGDAMVLTQGGPNYSSTTLMYYMYLNGFEYFKLGYASAISTVLFVILLLISLILSIVNKRTIGR</sequence>
<comment type="similarity">
    <text evidence="7">Belongs to the binding-protein-dependent transport system permease family.</text>
</comment>
<evidence type="ECO:0000256" key="3">
    <source>
        <dbReference type="ARBA" id="ARBA00022475"/>
    </source>
</evidence>
<gene>
    <name evidence="9" type="ORF">Q3C12_07420</name>
</gene>